<dbReference type="PANTHER" id="PTHR35278">
    <property type="entry name" value="TRANSMEMBRANE PROTEIN-RELATED"/>
    <property type="match status" value="1"/>
</dbReference>
<accession>A0A7N0RGI7</accession>
<keyword evidence="4" id="KW-1185">Reference proteome</keyword>
<dbReference type="EnsemblPlants" id="Kaladp0011s0319.1.v1.1">
    <property type="protein sequence ID" value="Kaladp0011s0319.1.v1.1"/>
    <property type="gene ID" value="Kaladp0011s0319.v1.1"/>
</dbReference>
<dbReference type="AlphaFoldDB" id="A0A7N0RGI7"/>
<dbReference type="Proteomes" id="UP000594263">
    <property type="component" value="Unplaced"/>
</dbReference>
<keyword evidence="2" id="KW-1133">Transmembrane helix</keyword>
<keyword evidence="2" id="KW-0812">Transmembrane</keyword>
<dbReference type="Gramene" id="Kaladp0011s0319.1.v1.1">
    <property type="protein sequence ID" value="Kaladp0011s0319.1.v1.1"/>
    <property type="gene ID" value="Kaladp0011s0319.v1.1"/>
</dbReference>
<name>A0A7N0RGI7_KALFE</name>
<feature type="compositionally biased region" description="Basic residues" evidence="1">
    <location>
        <begin position="168"/>
        <end position="182"/>
    </location>
</feature>
<evidence type="ECO:0000313" key="3">
    <source>
        <dbReference type="EnsemblPlants" id="Kaladp0011s0319.1.v1.1"/>
    </source>
</evidence>
<keyword evidence="2" id="KW-0472">Membrane</keyword>
<feature type="transmembrane region" description="Helical" evidence="2">
    <location>
        <begin position="57"/>
        <end position="75"/>
    </location>
</feature>
<reference evidence="3" key="1">
    <citation type="submission" date="2021-01" db="UniProtKB">
        <authorList>
            <consortium name="EnsemblPlants"/>
        </authorList>
    </citation>
    <scope>IDENTIFICATION</scope>
</reference>
<evidence type="ECO:0000256" key="2">
    <source>
        <dbReference type="SAM" id="Phobius"/>
    </source>
</evidence>
<protein>
    <submittedName>
        <fullName evidence="3">Uncharacterized protein</fullName>
    </submittedName>
</protein>
<organism evidence="3 4">
    <name type="scientific">Kalanchoe fedtschenkoi</name>
    <name type="common">Lavender scallops</name>
    <name type="synonym">South American air plant</name>
    <dbReference type="NCBI Taxonomy" id="63787"/>
    <lineage>
        <taxon>Eukaryota</taxon>
        <taxon>Viridiplantae</taxon>
        <taxon>Streptophyta</taxon>
        <taxon>Embryophyta</taxon>
        <taxon>Tracheophyta</taxon>
        <taxon>Spermatophyta</taxon>
        <taxon>Magnoliopsida</taxon>
        <taxon>eudicotyledons</taxon>
        <taxon>Gunneridae</taxon>
        <taxon>Pentapetalae</taxon>
        <taxon>Saxifragales</taxon>
        <taxon>Crassulaceae</taxon>
        <taxon>Kalanchoe</taxon>
    </lineage>
</organism>
<dbReference type="OMA" id="DIVCFIE"/>
<evidence type="ECO:0000313" key="4">
    <source>
        <dbReference type="Proteomes" id="UP000594263"/>
    </source>
</evidence>
<evidence type="ECO:0000256" key="1">
    <source>
        <dbReference type="SAM" id="MobiDB-lite"/>
    </source>
</evidence>
<feature type="compositionally biased region" description="Basic and acidic residues" evidence="1">
    <location>
        <begin position="183"/>
        <end position="199"/>
    </location>
</feature>
<sequence length="227" mass="25955">MGNAVSSAANSVGSALGNIIAAPFKSAFKGSCESICSGTWDIVCFIEHLCVNDLARLLMIICLCYITLLFLYVLFKIGIFQCIGKSLCKMCWAACEAYWCALHDIACFLCYKIRSTKRVKRGRRRNIHLDVEKGRMSSSDTESSDLSRNEKVTRKRKSFQREHCNVRPTRRPGHHSHRHLRIRKMEASLRLKGVPERSTRRTPKPVRLRNVENARTKGASCKRIRRH</sequence>
<dbReference type="PANTHER" id="PTHR35278:SF4">
    <property type="entry name" value="TRANSMEMBRANE PROTEIN"/>
    <property type="match status" value="1"/>
</dbReference>
<feature type="region of interest" description="Disordered" evidence="1">
    <location>
        <begin position="130"/>
        <end position="227"/>
    </location>
</feature>
<proteinExistence type="predicted"/>